<dbReference type="AlphaFoldDB" id="A0A3N2PJC9"/>
<evidence type="ECO:0000313" key="3">
    <source>
        <dbReference type="Proteomes" id="UP000272025"/>
    </source>
</evidence>
<name>A0A3N2PJC9_SODAK</name>
<proteinExistence type="predicted"/>
<dbReference type="GeneID" id="39578110"/>
<gene>
    <name evidence="2" type="ORF">SODALDRAFT_321537</name>
</gene>
<feature type="compositionally biased region" description="Basic and acidic residues" evidence="1">
    <location>
        <begin position="1"/>
        <end position="11"/>
    </location>
</feature>
<sequence>MCGHDISDKPRGGALAVLSPTTPSPGPNRDHLPPCRGDLAFHTPGSPSSKIATHARWTRTPGDDVSCVEDLLVVIHESGDLTHKPEDCGLFRQFAFSRNTASVIGNGQALEIPLAPPISLEVGRHGIIGRRVSLFHNLHNLTDSSFSTTRMSVAAEGIVGFNFVLPVSSSL</sequence>
<keyword evidence="3" id="KW-1185">Reference proteome</keyword>
<dbReference type="OrthoDB" id="4158189at2759"/>
<dbReference type="EMBL" id="ML119069">
    <property type="protein sequence ID" value="ROT34540.1"/>
    <property type="molecule type" value="Genomic_DNA"/>
</dbReference>
<feature type="region of interest" description="Disordered" evidence="1">
    <location>
        <begin position="1"/>
        <end position="34"/>
    </location>
</feature>
<evidence type="ECO:0000313" key="2">
    <source>
        <dbReference type="EMBL" id="ROT34540.1"/>
    </source>
</evidence>
<evidence type="ECO:0000256" key="1">
    <source>
        <dbReference type="SAM" id="MobiDB-lite"/>
    </source>
</evidence>
<reference evidence="2 3" key="1">
    <citation type="journal article" date="2018" name="Mol. Ecol.">
        <title>The obligate alkalophilic soda-lake fungus Sodiomyces alkalinus has shifted to a protein diet.</title>
        <authorList>
            <person name="Grum-Grzhimaylo A.A."/>
            <person name="Falkoski D.L."/>
            <person name="van den Heuvel J."/>
            <person name="Valero-Jimenez C.A."/>
            <person name="Min B."/>
            <person name="Choi I.G."/>
            <person name="Lipzen A."/>
            <person name="Daum C.G."/>
            <person name="Aanen D.K."/>
            <person name="Tsang A."/>
            <person name="Henrissat B."/>
            <person name="Bilanenko E.N."/>
            <person name="de Vries R.P."/>
            <person name="van Kan J.A.L."/>
            <person name="Grigoriev I.V."/>
            <person name="Debets A.J.M."/>
        </authorList>
    </citation>
    <scope>NUCLEOTIDE SEQUENCE [LARGE SCALE GENOMIC DNA]</scope>
    <source>
        <strain evidence="2 3">F11</strain>
    </source>
</reference>
<dbReference type="Proteomes" id="UP000272025">
    <property type="component" value="Unassembled WGS sequence"/>
</dbReference>
<dbReference type="RefSeq" id="XP_028462346.1">
    <property type="nucleotide sequence ID" value="XM_028609632.1"/>
</dbReference>
<dbReference type="STRING" id="1314773.A0A3N2PJC9"/>
<organism evidence="2 3">
    <name type="scientific">Sodiomyces alkalinus (strain CBS 110278 / VKM F-3762 / F11)</name>
    <name type="common">Alkaliphilic filamentous fungus</name>
    <dbReference type="NCBI Taxonomy" id="1314773"/>
    <lineage>
        <taxon>Eukaryota</taxon>
        <taxon>Fungi</taxon>
        <taxon>Dikarya</taxon>
        <taxon>Ascomycota</taxon>
        <taxon>Pezizomycotina</taxon>
        <taxon>Sordariomycetes</taxon>
        <taxon>Hypocreomycetidae</taxon>
        <taxon>Glomerellales</taxon>
        <taxon>Plectosphaerellaceae</taxon>
        <taxon>Sodiomyces</taxon>
    </lineage>
</organism>
<protein>
    <submittedName>
        <fullName evidence="2">Uncharacterized protein</fullName>
    </submittedName>
</protein>
<accession>A0A3N2PJC9</accession>